<evidence type="ECO:0000256" key="6">
    <source>
        <dbReference type="SAM" id="MobiDB-lite"/>
    </source>
</evidence>
<dbReference type="InterPro" id="IPR014284">
    <property type="entry name" value="RNA_pol_sigma-70_dom"/>
</dbReference>
<keyword evidence="5" id="KW-0804">Transcription</keyword>
<dbReference type="PANTHER" id="PTHR43133">
    <property type="entry name" value="RNA POLYMERASE ECF-TYPE SIGMA FACTO"/>
    <property type="match status" value="1"/>
</dbReference>
<evidence type="ECO:0000256" key="2">
    <source>
        <dbReference type="ARBA" id="ARBA00023015"/>
    </source>
</evidence>
<dbReference type="EMBL" id="VDFR01000044">
    <property type="protein sequence ID" value="TNC47577.1"/>
    <property type="molecule type" value="Genomic_DNA"/>
</dbReference>
<dbReference type="OrthoDB" id="5518337at2"/>
<dbReference type="InterPro" id="IPR039425">
    <property type="entry name" value="RNA_pol_sigma-70-like"/>
</dbReference>
<evidence type="ECO:0000259" key="7">
    <source>
        <dbReference type="Pfam" id="PF04542"/>
    </source>
</evidence>
<dbReference type="Pfam" id="PF04542">
    <property type="entry name" value="Sigma70_r2"/>
    <property type="match status" value="1"/>
</dbReference>
<keyword evidence="3" id="KW-0731">Sigma factor</keyword>
<evidence type="ECO:0000313" key="9">
    <source>
        <dbReference type="EMBL" id="TNC47577.1"/>
    </source>
</evidence>
<feature type="domain" description="RNA polymerase sigma-70 region 2" evidence="7">
    <location>
        <begin position="22"/>
        <end position="88"/>
    </location>
</feature>
<evidence type="ECO:0000256" key="4">
    <source>
        <dbReference type="ARBA" id="ARBA00023125"/>
    </source>
</evidence>
<gene>
    <name evidence="10" type="ORF">FHE65_04175</name>
    <name evidence="9" type="ORF">FHE65_09585</name>
</gene>
<keyword evidence="4" id="KW-0238">DNA-binding</keyword>
<dbReference type="GO" id="GO:0006352">
    <property type="term" value="P:DNA-templated transcription initiation"/>
    <property type="evidence" value="ECO:0007669"/>
    <property type="project" value="InterPro"/>
</dbReference>
<dbReference type="Gene3D" id="1.10.1740.10">
    <property type="match status" value="1"/>
</dbReference>
<comment type="similarity">
    <text evidence="1">Belongs to the sigma-70 factor family. ECF subfamily.</text>
</comment>
<keyword evidence="2" id="KW-0805">Transcription regulation</keyword>
<dbReference type="Gene3D" id="1.10.10.10">
    <property type="entry name" value="Winged helix-like DNA-binding domain superfamily/Winged helix DNA-binding domain"/>
    <property type="match status" value="1"/>
</dbReference>
<feature type="region of interest" description="Disordered" evidence="6">
    <location>
        <begin position="177"/>
        <end position="196"/>
    </location>
</feature>
<evidence type="ECO:0000256" key="1">
    <source>
        <dbReference type="ARBA" id="ARBA00010641"/>
    </source>
</evidence>
<dbReference type="GO" id="GO:0016987">
    <property type="term" value="F:sigma factor activity"/>
    <property type="evidence" value="ECO:0007669"/>
    <property type="project" value="UniProtKB-KW"/>
</dbReference>
<dbReference type="Pfam" id="PF08281">
    <property type="entry name" value="Sigma70_r4_2"/>
    <property type="match status" value="1"/>
</dbReference>
<evidence type="ECO:0000256" key="5">
    <source>
        <dbReference type="ARBA" id="ARBA00023163"/>
    </source>
</evidence>
<dbReference type="InterPro" id="IPR036388">
    <property type="entry name" value="WH-like_DNA-bd_sf"/>
</dbReference>
<organism evidence="10 11">
    <name type="scientific">Mumia zhuanghuii</name>
    <dbReference type="NCBI Taxonomy" id="2585211"/>
    <lineage>
        <taxon>Bacteria</taxon>
        <taxon>Bacillati</taxon>
        <taxon>Actinomycetota</taxon>
        <taxon>Actinomycetes</taxon>
        <taxon>Propionibacteriales</taxon>
        <taxon>Nocardioidaceae</taxon>
        <taxon>Mumia</taxon>
    </lineage>
</organism>
<sequence length="196" mass="21318">MDISDADLVAHSLSDPRSFEALVGRHGARIHAYLARRVPGAADDLLGEVWLAAFEGRHRYDPGQGGVIGWLFGIARYVMLAHLRRERRGHDLVHRLSEDAVDEWHAVDARLDATRVAAGLRDAIAQLTPEERGVLLLVVWEQLTPSEAAQALGIAPGTARSRLHRARTHIRTACASQVPSPVPATAEPLSDEGAKS</sequence>
<dbReference type="SUPFAM" id="SSF88659">
    <property type="entry name" value="Sigma3 and sigma4 domains of RNA polymerase sigma factors"/>
    <property type="match status" value="1"/>
</dbReference>
<name>A0A5C4MZH0_9ACTN</name>
<proteinExistence type="inferred from homology"/>
<dbReference type="NCBIfam" id="TIGR02937">
    <property type="entry name" value="sigma70-ECF"/>
    <property type="match status" value="1"/>
</dbReference>
<dbReference type="AlphaFoldDB" id="A0A5C4MZH0"/>
<comment type="caution">
    <text evidence="10">The sequence shown here is derived from an EMBL/GenBank/DDBJ whole genome shotgun (WGS) entry which is preliminary data.</text>
</comment>
<evidence type="ECO:0000313" key="10">
    <source>
        <dbReference type="EMBL" id="TNC50310.1"/>
    </source>
</evidence>
<dbReference type="SUPFAM" id="SSF88946">
    <property type="entry name" value="Sigma2 domain of RNA polymerase sigma factors"/>
    <property type="match status" value="1"/>
</dbReference>
<feature type="domain" description="RNA polymerase sigma factor 70 region 4 type 2" evidence="8">
    <location>
        <begin position="120"/>
        <end position="170"/>
    </location>
</feature>
<reference evidence="10 11" key="1">
    <citation type="submission" date="2019-05" db="EMBL/GenBank/DDBJ databases">
        <title>Mumia sp. nov., isolated from the intestinal contents of plateau pika (Ochotona curzoniae) in the Qinghai-Tibet plateau of China.</title>
        <authorList>
            <person name="Tian Z."/>
        </authorList>
    </citation>
    <scope>NUCLEOTIDE SEQUENCE [LARGE SCALE GENOMIC DNA]</scope>
    <source>
        <strain evidence="11">527</strain>
        <strain evidence="10">Z527</strain>
    </source>
</reference>
<evidence type="ECO:0000313" key="11">
    <source>
        <dbReference type="Proteomes" id="UP000306740"/>
    </source>
</evidence>
<dbReference type="InterPro" id="IPR013249">
    <property type="entry name" value="RNA_pol_sigma70_r4_t2"/>
</dbReference>
<protein>
    <submittedName>
        <fullName evidence="10">Sigma-70 family RNA polymerase sigma factor</fullName>
    </submittedName>
</protein>
<dbReference type="Proteomes" id="UP000306740">
    <property type="component" value="Unassembled WGS sequence"/>
</dbReference>
<accession>A0A5C4MZH0</accession>
<dbReference type="InterPro" id="IPR007627">
    <property type="entry name" value="RNA_pol_sigma70_r2"/>
</dbReference>
<dbReference type="InterPro" id="IPR013324">
    <property type="entry name" value="RNA_pol_sigma_r3/r4-like"/>
</dbReference>
<dbReference type="EMBL" id="VDFR01000018">
    <property type="protein sequence ID" value="TNC50310.1"/>
    <property type="molecule type" value="Genomic_DNA"/>
</dbReference>
<dbReference type="GO" id="GO:0003677">
    <property type="term" value="F:DNA binding"/>
    <property type="evidence" value="ECO:0007669"/>
    <property type="project" value="UniProtKB-KW"/>
</dbReference>
<dbReference type="InterPro" id="IPR013325">
    <property type="entry name" value="RNA_pol_sigma_r2"/>
</dbReference>
<dbReference type="PANTHER" id="PTHR43133:SF8">
    <property type="entry name" value="RNA POLYMERASE SIGMA FACTOR HI_1459-RELATED"/>
    <property type="match status" value="1"/>
</dbReference>
<evidence type="ECO:0000259" key="8">
    <source>
        <dbReference type="Pfam" id="PF08281"/>
    </source>
</evidence>
<dbReference type="CDD" id="cd06171">
    <property type="entry name" value="Sigma70_r4"/>
    <property type="match status" value="1"/>
</dbReference>
<evidence type="ECO:0000256" key="3">
    <source>
        <dbReference type="ARBA" id="ARBA00023082"/>
    </source>
</evidence>